<evidence type="ECO:0000313" key="2">
    <source>
        <dbReference type="Proteomes" id="UP000761264"/>
    </source>
</evidence>
<dbReference type="RefSeq" id="WP_167220436.1">
    <property type="nucleotide sequence ID" value="NZ_JAAQPH010000001.1"/>
</dbReference>
<reference evidence="1" key="1">
    <citation type="submission" date="2020-03" db="EMBL/GenBank/DDBJ databases">
        <title>Genome of Pelagibius litoralis DSM 21314T.</title>
        <authorList>
            <person name="Wang G."/>
        </authorList>
    </citation>
    <scope>NUCLEOTIDE SEQUENCE</scope>
    <source>
        <strain evidence="1">DSM 21314</strain>
    </source>
</reference>
<name>A0A967C2W6_9PROT</name>
<protein>
    <submittedName>
        <fullName evidence="1">Uncharacterized protein</fullName>
    </submittedName>
</protein>
<organism evidence="1 2">
    <name type="scientific">Pelagibius litoralis</name>
    <dbReference type="NCBI Taxonomy" id="374515"/>
    <lineage>
        <taxon>Bacteria</taxon>
        <taxon>Pseudomonadati</taxon>
        <taxon>Pseudomonadota</taxon>
        <taxon>Alphaproteobacteria</taxon>
        <taxon>Rhodospirillales</taxon>
        <taxon>Rhodovibrionaceae</taxon>
        <taxon>Pelagibius</taxon>
    </lineage>
</organism>
<dbReference type="EMBL" id="JAAQPH010000001">
    <property type="protein sequence ID" value="NIA67155.1"/>
    <property type="molecule type" value="Genomic_DNA"/>
</dbReference>
<keyword evidence="2" id="KW-1185">Reference proteome</keyword>
<dbReference type="Proteomes" id="UP000761264">
    <property type="component" value="Unassembled WGS sequence"/>
</dbReference>
<sequence length="190" mass="20593">MTTIQGGIPLASAREITPQLHQLHDLKETDPERWESMQRTLQTLHEGPSAAERAAQLAKQRAVPVHSVYRVNGEIVAIHQTGGGTTSTNAAGGARNIPGQGDAATVGWERGLRGDALNDFVADHITANLKKKYGSALTIETYDNAASAPTTGEMQDEMFGITSQRDTVPGRMSRVAIDTESWARLLDQYR</sequence>
<proteinExistence type="predicted"/>
<gene>
    <name evidence="1" type="ORF">HBA54_00950</name>
</gene>
<evidence type="ECO:0000313" key="1">
    <source>
        <dbReference type="EMBL" id="NIA67155.1"/>
    </source>
</evidence>
<accession>A0A967C2W6</accession>
<dbReference type="AlphaFoldDB" id="A0A967C2W6"/>
<comment type="caution">
    <text evidence="1">The sequence shown here is derived from an EMBL/GenBank/DDBJ whole genome shotgun (WGS) entry which is preliminary data.</text>
</comment>